<feature type="region of interest" description="Disordered" evidence="1">
    <location>
        <begin position="1"/>
        <end position="42"/>
    </location>
</feature>
<name>A0A7M4DLZ2_9MICO</name>
<dbReference type="RefSeq" id="WP_269455296.1">
    <property type="nucleotide sequence ID" value="NZ_CACRYJ010000046.1"/>
</dbReference>
<organism evidence="2 3">
    <name type="scientific">Occultella aeris</name>
    <dbReference type="NCBI Taxonomy" id="2761496"/>
    <lineage>
        <taxon>Bacteria</taxon>
        <taxon>Bacillati</taxon>
        <taxon>Actinomycetota</taxon>
        <taxon>Actinomycetes</taxon>
        <taxon>Micrococcales</taxon>
        <taxon>Ruaniaceae</taxon>
        <taxon>Occultella</taxon>
    </lineage>
</organism>
<comment type="caution">
    <text evidence="2">The sequence shown here is derived from an EMBL/GenBank/DDBJ whole genome shotgun (WGS) entry which is preliminary data.</text>
</comment>
<reference evidence="2 3" key="1">
    <citation type="submission" date="2019-11" db="EMBL/GenBank/DDBJ databases">
        <authorList>
            <person name="Criscuolo A."/>
        </authorList>
    </citation>
    <scope>NUCLEOTIDE SEQUENCE [LARGE SCALE GENOMIC DNA]</scope>
    <source>
        <strain evidence="2">CIP111667</strain>
    </source>
</reference>
<evidence type="ECO:0000313" key="2">
    <source>
        <dbReference type="EMBL" id="VZO38323.1"/>
    </source>
</evidence>
<evidence type="ECO:0000256" key="1">
    <source>
        <dbReference type="SAM" id="MobiDB-lite"/>
    </source>
</evidence>
<dbReference type="EMBL" id="CACRYJ010000046">
    <property type="protein sequence ID" value="VZO38323.1"/>
    <property type="molecule type" value="Genomic_DNA"/>
</dbReference>
<keyword evidence="3" id="KW-1185">Reference proteome</keyword>
<protein>
    <submittedName>
        <fullName evidence="2">Uncharacterized protein</fullName>
    </submittedName>
</protein>
<dbReference type="Proteomes" id="UP000419743">
    <property type="component" value="Unassembled WGS sequence"/>
</dbReference>
<evidence type="ECO:0000313" key="3">
    <source>
        <dbReference type="Proteomes" id="UP000419743"/>
    </source>
</evidence>
<proteinExistence type="predicted"/>
<dbReference type="AlphaFoldDB" id="A0A7M4DLZ2"/>
<sequence length="42" mass="4687">MSPRIDLNPRRADDDEPVGQPPTLGEVTNPYTVPHEDEPETT</sequence>
<gene>
    <name evidence="2" type="ORF">HALOF300_03160</name>
</gene>
<accession>A0A7M4DLZ2</accession>